<name>A0A6L5XUP7_9FIRM</name>
<sequence>MTKKLPPIIIILLVIIYVISIGLVIALEGGFSPLSILSIIVTSIIVGALVATLINRIKEIHEEDDEDLKKY</sequence>
<keyword evidence="1" id="KW-0472">Membrane</keyword>
<gene>
    <name evidence="2" type="ORF">FYJ58_00805</name>
</gene>
<feature type="transmembrane region" description="Helical" evidence="1">
    <location>
        <begin position="7"/>
        <end position="27"/>
    </location>
</feature>
<evidence type="ECO:0000313" key="3">
    <source>
        <dbReference type="Proteomes" id="UP000482209"/>
    </source>
</evidence>
<evidence type="ECO:0000256" key="1">
    <source>
        <dbReference type="SAM" id="Phobius"/>
    </source>
</evidence>
<keyword evidence="1" id="KW-1133">Transmembrane helix</keyword>
<dbReference type="AlphaFoldDB" id="A0A6L5XUP7"/>
<accession>A0A6L5XUP7</accession>
<reference evidence="2 3" key="1">
    <citation type="submission" date="2019-08" db="EMBL/GenBank/DDBJ databases">
        <title>In-depth cultivation of the pig gut microbiome towards novel bacterial diversity and tailored functional studies.</title>
        <authorList>
            <person name="Wylensek D."/>
            <person name="Hitch T.C.A."/>
            <person name="Clavel T."/>
        </authorList>
    </citation>
    <scope>NUCLEOTIDE SEQUENCE [LARGE SCALE GENOMIC DNA]</scope>
    <source>
        <strain evidence="2 3">WCA-693-APC-MOT-I</strain>
    </source>
</reference>
<keyword evidence="3" id="KW-1185">Reference proteome</keyword>
<dbReference type="RefSeq" id="WP_154515805.1">
    <property type="nucleotide sequence ID" value="NZ_VUMT01000001.1"/>
</dbReference>
<comment type="caution">
    <text evidence="2">The sequence shown here is derived from an EMBL/GenBank/DDBJ whole genome shotgun (WGS) entry which is preliminary data.</text>
</comment>
<protein>
    <submittedName>
        <fullName evidence="2">Uncharacterized protein</fullName>
    </submittedName>
</protein>
<dbReference type="EMBL" id="VUMT01000001">
    <property type="protein sequence ID" value="MSS62432.1"/>
    <property type="molecule type" value="Genomic_DNA"/>
</dbReference>
<organism evidence="2 3">
    <name type="scientific">Velocimicrobium porci</name>
    <dbReference type="NCBI Taxonomy" id="2606634"/>
    <lineage>
        <taxon>Bacteria</taxon>
        <taxon>Bacillati</taxon>
        <taxon>Bacillota</taxon>
        <taxon>Clostridia</taxon>
        <taxon>Lachnospirales</taxon>
        <taxon>Lachnospiraceae</taxon>
        <taxon>Velocimicrobium</taxon>
    </lineage>
</organism>
<proteinExistence type="predicted"/>
<dbReference type="Proteomes" id="UP000482209">
    <property type="component" value="Unassembled WGS sequence"/>
</dbReference>
<keyword evidence="1" id="KW-0812">Transmembrane</keyword>
<evidence type="ECO:0000313" key="2">
    <source>
        <dbReference type="EMBL" id="MSS62432.1"/>
    </source>
</evidence>
<feature type="transmembrane region" description="Helical" evidence="1">
    <location>
        <begin position="33"/>
        <end position="54"/>
    </location>
</feature>